<evidence type="ECO:0000256" key="1">
    <source>
        <dbReference type="SAM" id="MobiDB-lite"/>
    </source>
</evidence>
<organism evidence="2 3">
    <name type="scientific">Schizopora paradoxa</name>
    <dbReference type="NCBI Taxonomy" id="27342"/>
    <lineage>
        <taxon>Eukaryota</taxon>
        <taxon>Fungi</taxon>
        <taxon>Dikarya</taxon>
        <taxon>Basidiomycota</taxon>
        <taxon>Agaricomycotina</taxon>
        <taxon>Agaricomycetes</taxon>
        <taxon>Hymenochaetales</taxon>
        <taxon>Schizoporaceae</taxon>
        <taxon>Schizopora</taxon>
    </lineage>
</organism>
<proteinExistence type="predicted"/>
<keyword evidence="3" id="KW-1185">Reference proteome</keyword>
<name>A0A0H2RZL9_9AGAM</name>
<dbReference type="AlphaFoldDB" id="A0A0H2RZL9"/>
<evidence type="ECO:0000313" key="2">
    <source>
        <dbReference type="EMBL" id="KLO10231.1"/>
    </source>
</evidence>
<feature type="region of interest" description="Disordered" evidence="1">
    <location>
        <begin position="276"/>
        <end position="317"/>
    </location>
</feature>
<feature type="region of interest" description="Disordered" evidence="1">
    <location>
        <begin position="221"/>
        <end position="258"/>
    </location>
</feature>
<reference evidence="2 3" key="1">
    <citation type="submission" date="2015-04" db="EMBL/GenBank/DDBJ databases">
        <title>Complete genome sequence of Schizopora paradoxa KUC8140, a cosmopolitan wood degrader in East Asia.</title>
        <authorList>
            <consortium name="DOE Joint Genome Institute"/>
            <person name="Min B."/>
            <person name="Park H."/>
            <person name="Jang Y."/>
            <person name="Kim J.-J."/>
            <person name="Kim K.H."/>
            <person name="Pangilinan J."/>
            <person name="Lipzen A."/>
            <person name="Riley R."/>
            <person name="Grigoriev I.V."/>
            <person name="Spatafora J.W."/>
            <person name="Choi I.-G."/>
        </authorList>
    </citation>
    <scope>NUCLEOTIDE SEQUENCE [LARGE SCALE GENOMIC DNA]</scope>
    <source>
        <strain evidence="2 3">KUC8140</strain>
    </source>
</reference>
<evidence type="ECO:0000313" key="3">
    <source>
        <dbReference type="Proteomes" id="UP000053477"/>
    </source>
</evidence>
<dbReference type="Proteomes" id="UP000053477">
    <property type="component" value="Unassembled WGS sequence"/>
</dbReference>
<feature type="compositionally biased region" description="Polar residues" evidence="1">
    <location>
        <begin position="239"/>
        <end position="251"/>
    </location>
</feature>
<sequence>YENPLVTAQSRQVITDINVLTRQFSQIDVPRPLAMFKTLFRPGRSGEEREPWFQALKVWSDIEDICDSDSFDGHHMCIIEHTLNVLLLPGLHVDASAPSEDFDEYDILEHPSMAASAAVTPGSYTSTPLPPPPQPCLAFPGLEALSVPSPFHLKLKVLTRLSFNEQGRITRHRDLWDVRDVLGLVPGMRVAQWVGTRVAAQGLSVVARMASWVFGGRRRRGEDVEKGSEHLNGNFYMPTRTQTTSGASSSRGDPVAGNALGLHLDEEQILREREQLQREKERAVRVRRSSGSLHMKRLSEGSGARGTGLPSFTTPRR</sequence>
<accession>A0A0H2RZL9</accession>
<dbReference type="STRING" id="27342.A0A0H2RZL9"/>
<dbReference type="EMBL" id="KQ086032">
    <property type="protein sequence ID" value="KLO10231.1"/>
    <property type="molecule type" value="Genomic_DNA"/>
</dbReference>
<dbReference type="InParanoid" id="A0A0H2RZL9"/>
<feature type="non-terminal residue" evidence="2">
    <location>
        <position position="1"/>
    </location>
</feature>
<protein>
    <submittedName>
        <fullName evidence="2">Uncharacterized protein</fullName>
    </submittedName>
</protein>
<gene>
    <name evidence="2" type="ORF">SCHPADRAFT_832797</name>
</gene>
<dbReference type="OrthoDB" id="9995831at2759"/>